<proteinExistence type="predicted"/>
<organism evidence="1 2">
    <name type="scientific">Psophocarpus tetragonolobus</name>
    <name type="common">Winged bean</name>
    <name type="synonym">Dolichos tetragonolobus</name>
    <dbReference type="NCBI Taxonomy" id="3891"/>
    <lineage>
        <taxon>Eukaryota</taxon>
        <taxon>Viridiplantae</taxon>
        <taxon>Streptophyta</taxon>
        <taxon>Embryophyta</taxon>
        <taxon>Tracheophyta</taxon>
        <taxon>Spermatophyta</taxon>
        <taxon>Magnoliopsida</taxon>
        <taxon>eudicotyledons</taxon>
        <taxon>Gunneridae</taxon>
        <taxon>Pentapetalae</taxon>
        <taxon>rosids</taxon>
        <taxon>fabids</taxon>
        <taxon>Fabales</taxon>
        <taxon>Fabaceae</taxon>
        <taxon>Papilionoideae</taxon>
        <taxon>50 kb inversion clade</taxon>
        <taxon>NPAAA clade</taxon>
        <taxon>indigoferoid/millettioid clade</taxon>
        <taxon>Phaseoleae</taxon>
        <taxon>Psophocarpus</taxon>
    </lineage>
</organism>
<sequence length="160" mass="18100">MGSRRSSKGKDVRVRCQGVSVYGWKTLFLQSLELDHKKGLGGCMLDRHMVEGGIAELSQRLITHKKAAQEWEMNVFSVIRRGAFHEDASEGREKVHKARVNHLSNMVTSKTCEVCEDTDRQQVTNFYLNMQKEFILEAADGFACNEREGKALVSHGQPCQ</sequence>
<evidence type="ECO:0000313" key="2">
    <source>
        <dbReference type="Proteomes" id="UP001386955"/>
    </source>
</evidence>
<comment type="caution">
    <text evidence="1">The sequence shown here is derived from an EMBL/GenBank/DDBJ whole genome shotgun (WGS) entry which is preliminary data.</text>
</comment>
<evidence type="ECO:0000313" key="1">
    <source>
        <dbReference type="EMBL" id="KAK7411162.1"/>
    </source>
</evidence>
<reference evidence="1 2" key="1">
    <citation type="submission" date="2024-01" db="EMBL/GenBank/DDBJ databases">
        <title>The genomes of 5 underutilized Papilionoideae crops provide insights into root nodulation and disease resistanc.</title>
        <authorList>
            <person name="Jiang F."/>
        </authorList>
    </citation>
    <scope>NUCLEOTIDE SEQUENCE [LARGE SCALE GENOMIC DNA]</scope>
    <source>
        <strain evidence="1">DUOXIRENSHENG_FW03</strain>
        <tissue evidence="1">Leaves</tissue>
    </source>
</reference>
<protein>
    <submittedName>
        <fullName evidence="1">Uncharacterized protein</fullName>
    </submittedName>
</protein>
<name>A0AAN9SYW6_PSOTE</name>
<dbReference type="Proteomes" id="UP001386955">
    <property type="component" value="Unassembled WGS sequence"/>
</dbReference>
<keyword evidence="2" id="KW-1185">Reference proteome</keyword>
<dbReference type="EMBL" id="JAYMYS010000001">
    <property type="protein sequence ID" value="KAK7411162.1"/>
    <property type="molecule type" value="Genomic_DNA"/>
</dbReference>
<gene>
    <name evidence="1" type="ORF">VNO78_02594</name>
</gene>
<dbReference type="AlphaFoldDB" id="A0AAN9SYW6"/>
<accession>A0AAN9SYW6</accession>